<evidence type="ECO:0000313" key="16">
    <source>
        <dbReference type="Proteomes" id="UP000663877"/>
    </source>
</evidence>
<feature type="transmembrane region" description="Helical" evidence="9">
    <location>
        <begin position="1229"/>
        <end position="1247"/>
    </location>
</feature>
<dbReference type="EMBL" id="CAJNOI010000174">
    <property type="protein sequence ID" value="CAF1157300.1"/>
    <property type="molecule type" value="Genomic_DNA"/>
</dbReference>
<evidence type="ECO:0000256" key="2">
    <source>
        <dbReference type="ARBA" id="ARBA00022692"/>
    </source>
</evidence>
<dbReference type="SMART" id="SM00181">
    <property type="entry name" value="EGF"/>
    <property type="match status" value="3"/>
</dbReference>
<evidence type="ECO:0000256" key="9">
    <source>
        <dbReference type="SAM" id="Phobius"/>
    </source>
</evidence>
<keyword evidence="5 9" id="KW-0472">Membrane</keyword>
<evidence type="ECO:0000313" key="13">
    <source>
        <dbReference type="EMBL" id="CAF1157300.1"/>
    </source>
</evidence>
<dbReference type="GO" id="GO:0016192">
    <property type="term" value="P:vesicle-mediated transport"/>
    <property type="evidence" value="ECO:0007669"/>
    <property type="project" value="UniProtKB-ARBA"/>
</dbReference>
<feature type="transmembrane region" description="Helical" evidence="9">
    <location>
        <begin position="1380"/>
        <end position="1398"/>
    </location>
</feature>
<dbReference type="SUPFAM" id="SSF81321">
    <property type="entry name" value="Family A G protein-coupled receptor-like"/>
    <property type="match status" value="1"/>
</dbReference>
<dbReference type="CDD" id="cd00112">
    <property type="entry name" value="LDLa"/>
    <property type="match status" value="2"/>
</dbReference>
<dbReference type="OrthoDB" id="2019384at2759"/>
<feature type="transmembrane region" description="Helical" evidence="9">
    <location>
        <begin position="1296"/>
        <end position="1320"/>
    </location>
</feature>
<feature type="chain" id="PRO_5036410830" evidence="10">
    <location>
        <begin position="19"/>
        <end position="1566"/>
    </location>
</feature>
<dbReference type="InterPro" id="IPR000742">
    <property type="entry name" value="EGF"/>
</dbReference>
<dbReference type="InterPro" id="IPR036055">
    <property type="entry name" value="LDL_receptor-like_sf"/>
</dbReference>
<comment type="caution">
    <text evidence="7">Lacks conserved residue(s) required for the propagation of feature annotation.</text>
</comment>
<feature type="transmembrane region" description="Helical" evidence="9">
    <location>
        <begin position="1514"/>
        <end position="1536"/>
    </location>
</feature>
<feature type="transmembrane region" description="Helical" evidence="9">
    <location>
        <begin position="1259"/>
        <end position="1284"/>
    </location>
</feature>
<accession>A0A814TA65</accession>
<feature type="transmembrane region" description="Helical" evidence="9">
    <location>
        <begin position="1432"/>
        <end position="1453"/>
    </location>
</feature>
<evidence type="ECO:0000256" key="10">
    <source>
        <dbReference type="SAM" id="SignalP"/>
    </source>
</evidence>
<evidence type="ECO:0000256" key="7">
    <source>
        <dbReference type="PROSITE-ProRule" id="PRU00076"/>
    </source>
</evidence>
<keyword evidence="3" id="KW-0677">Repeat</keyword>
<feature type="disulfide bond" evidence="8">
    <location>
        <begin position="221"/>
        <end position="233"/>
    </location>
</feature>
<dbReference type="Proteomes" id="UP000663877">
    <property type="component" value="Unassembled WGS sequence"/>
</dbReference>
<dbReference type="PROSITE" id="PS01186">
    <property type="entry name" value="EGF_2"/>
    <property type="match status" value="2"/>
</dbReference>
<evidence type="ECO:0000256" key="6">
    <source>
        <dbReference type="ARBA" id="ARBA00023157"/>
    </source>
</evidence>
<feature type="domain" description="EGF-like" evidence="11">
    <location>
        <begin position="908"/>
        <end position="946"/>
    </location>
</feature>
<evidence type="ECO:0000256" key="4">
    <source>
        <dbReference type="ARBA" id="ARBA00022989"/>
    </source>
</evidence>
<dbReference type="InterPro" id="IPR050685">
    <property type="entry name" value="LDLR"/>
</dbReference>
<keyword evidence="7" id="KW-0245">EGF-like domain</keyword>
<dbReference type="SUPFAM" id="SSF57196">
    <property type="entry name" value="EGF/Laminin"/>
    <property type="match status" value="1"/>
</dbReference>
<feature type="transmembrane region" description="Helical" evidence="9">
    <location>
        <begin position="1483"/>
        <end position="1502"/>
    </location>
</feature>
<evidence type="ECO:0000259" key="11">
    <source>
        <dbReference type="PROSITE" id="PS50026"/>
    </source>
</evidence>
<dbReference type="GO" id="GO:0005886">
    <property type="term" value="C:plasma membrane"/>
    <property type="evidence" value="ECO:0007669"/>
    <property type="project" value="TreeGrafter"/>
</dbReference>
<dbReference type="PROSITE" id="PS50068">
    <property type="entry name" value="LDLRA_2"/>
    <property type="match status" value="2"/>
</dbReference>
<feature type="disulfide bond" evidence="7">
    <location>
        <begin position="1019"/>
        <end position="1028"/>
    </location>
</feature>
<proteinExistence type="predicted"/>
<dbReference type="Pfam" id="PF00001">
    <property type="entry name" value="7tm_1"/>
    <property type="match status" value="1"/>
</dbReference>
<dbReference type="Gene3D" id="2.10.25.10">
    <property type="entry name" value="Laminin"/>
    <property type="match status" value="2"/>
</dbReference>
<feature type="domain" description="EGF-like" evidence="11">
    <location>
        <begin position="984"/>
        <end position="1029"/>
    </location>
</feature>
<keyword evidence="15" id="KW-1185">Reference proteome</keyword>
<evidence type="ECO:0000313" key="15">
    <source>
        <dbReference type="Proteomes" id="UP000663832"/>
    </source>
</evidence>
<dbReference type="InterPro" id="IPR000276">
    <property type="entry name" value="GPCR_Rhodpsn"/>
</dbReference>
<dbReference type="PROSITE" id="PS00022">
    <property type="entry name" value="EGF_1"/>
    <property type="match status" value="3"/>
</dbReference>
<dbReference type="InterPro" id="IPR017452">
    <property type="entry name" value="GPCR_Rhodpsn_7TM"/>
</dbReference>
<dbReference type="Proteomes" id="UP000663832">
    <property type="component" value="Unassembled WGS sequence"/>
</dbReference>
<comment type="subcellular location">
    <subcellularLocation>
        <location evidence="1">Membrane</location>
        <topology evidence="1">Single-pass membrane protein</topology>
    </subcellularLocation>
</comment>
<dbReference type="EMBL" id="CAJNOM010000965">
    <property type="protein sequence ID" value="CAF1582341.1"/>
    <property type="molecule type" value="Genomic_DNA"/>
</dbReference>
<dbReference type="SMART" id="SM00192">
    <property type="entry name" value="LDLa"/>
    <property type="match status" value="6"/>
</dbReference>
<evidence type="ECO:0000313" key="14">
    <source>
        <dbReference type="EMBL" id="CAF1582341.1"/>
    </source>
</evidence>
<keyword evidence="6 7" id="KW-1015">Disulfide bond</keyword>
<feature type="disulfide bond" evidence="7">
    <location>
        <begin position="917"/>
        <end position="934"/>
    </location>
</feature>
<evidence type="ECO:0000259" key="12">
    <source>
        <dbReference type="PROSITE" id="PS50262"/>
    </source>
</evidence>
<keyword evidence="4 9" id="KW-1133">Transmembrane helix</keyword>
<feature type="disulfide bond" evidence="7">
    <location>
        <begin position="912"/>
        <end position="922"/>
    </location>
</feature>
<dbReference type="PRINTS" id="PR00261">
    <property type="entry name" value="LDLRECEPTOR"/>
</dbReference>
<evidence type="ECO:0000256" key="8">
    <source>
        <dbReference type="PROSITE-ProRule" id="PRU00124"/>
    </source>
</evidence>
<name>A0A814TA65_9BILA</name>
<dbReference type="SUPFAM" id="SSF57424">
    <property type="entry name" value="LDL receptor-like module"/>
    <property type="match status" value="3"/>
</dbReference>
<evidence type="ECO:0000256" key="3">
    <source>
        <dbReference type="ARBA" id="ARBA00022737"/>
    </source>
</evidence>
<gene>
    <name evidence="13" type="ORF">BJG266_LOCUS24434</name>
    <name evidence="14" type="ORF">QVE165_LOCUS50192</name>
</gene>
<dbReference type="InterPro" id="IPR002172">
    <property type="entry name" value="LDrepeatLR_classA_rpt"/>
</dbReference>
<dbReference type="Pfam" id="PF00057">
    <property type="entry name" value="Ldl_recept_a"/>
    <property type="match status" value="2"/>
</dbReference>
<comment type="caution">
    <text evidence="13">The sequence shown here is derived from an EMBL/GenBank/DDBJ whole genome shotgun (WGS) entry which is preliminary data.</text>
</comment>
<feature type="disulfide bond" evidence="8">
    <location>
        <begin position="660"/>
        <end position="675"/>
    </location>
</feature>
<dbReference type="PROSITE" id="PS50262">
    <property type="entry name" value="G_PROTEIN_RECEP_F1_2"/>
    <property type="match status" value="1"/>
</dbReference>
<evidence type="ECO:0000256" key="5">
    <source>
        <dbReference type="ARBA" id="ARBA00023136"/>
    </source>
</evidence>
<dbReference type="Gene3D" id="4.10.400.10">
    <property type="entry name" value="Low-density Lipoprotein Receptor"/>
    <property type="match status" value="3"/>
</dbReference>
<keyword evidence="10" id="KW-0732">Signal</keyword>
<protein>
    <submittedName>
        <fullName evidence="13">Uncharacterized protein</fullName>
    </submittedName>
</protein>
<dbReference type="GO" id="GO:0004930">
    <property type="term" value="F:G protein-coupled receptor activity"/>
    <property type="evidence" value="ECO:0007669"/>
    <property type="project" value="InterPro"/>
</dbReference>
<dbReference type="PROSITE" id="PS50026">
    <property type="entry name" value="EGF_3"/>
    <property type="match status" value="2"/>
</dbReference>
<dbReference type="Gene3D" id="1.20.1070.10">
    <property type="entry name" value="Rhodopsin 7-helix transmembrane proteins"/>
    <property type="match status" value="1"/>
</dbReference>
<dbReference type="PANTHER" id="PTHR24270">
    <property type="entry name" value="LOW-DENSITY LIPOPROTEIN RECEPTOR-RELATED"/>
    <property type="match status" value="1"/>
</dbReference>
<reference evidence="13" key="1">
    <citation type="submission" date="2021-02" db="EMBL/GenBank/DDBJ databases">
        <authorList>
            <person name="Nowell W R."/>
        </authorList>
    </citation>
    <scope>NUCLEOTIDE SEQUENCE</scope>
</reference>
<evidence type="ECO:0000256" key="1">
    <source>
        <dbReference type="ARBA" id="ARBA00004167"/>
    </source>
</evidence>
<organism evidence="13 16">
    <name type="scientific">Adineta steineri</name>
    <dbReference type="NCBI Taxonomy" id="433720"/>
    <lineage>
        <taxon>Eukaryota</taxon>
        <taxon>Metazoa</taxon>
        <taxon>Spiralia</taxon>
        <taxon>Gnathifera</taxon>
        <taxon>Rotifera</taxon>
        <taxon>Eurotatoria</taxon>
        <taxon>Bdelloidea</taxon>
        <taxon>Adinetida</taxon>
        <taxon>Adinetidae</taxon>
        <taxon>Adineta</taxon>
    </lineage>
</organism>
<keyword evidence="2 9" id="KW-0812">Transmembrane</keyword>
<sequence length="1566" mass="181360">MFPMKYLFYFILLHLIIGHPQINLHHTGWVRENEDNDVLQHDCLSLDILNEEENASREIISYCMSELPSKFQVEENDLFPKFTFGELSNQNITSQQLYLWSAPMDTIEDYQSYLNELLIFSKSSLSKEVFYNCTLPRFGSMCQYEIDYNHSKHSSLNDIITDFYRTHEYKPINYTCYTHLQCNRGHSPTCLDWTEICNEEIDCLDGGLDEEYCWQLEINECNHNEYRCANGQCVLKLFLHDDENFPDCLDGSDEPSYIAYKKRGECFQNKPSFECEDITCKDPLCQNAKCIGSCWPGRQKTIFNNIYSMKDNSTSDQCWSAFVCNGINLQQSSLPNCVTSCANNNCYQVIENECPDKFYMPTIPVLFGDIYFAYEKCKPCNDHNKGFKYPYICYNNSRYDSYFNETSRHVHNHTTFSLNNRVCHRRLSDFLLPTIGGIPDMVTELSLLYVLHPELWQYQEIYNYNSTICNRSNMYQCSNSLKCISIYRRMNGINDCPNSDDENIASTNHTISIEEESYIKLQNSSEHISFQTICDGFTTLLPIPIDGQDETDETECKHWSCNNVYTHCNGLWNCLNGEDEIDCGLSSSLNCSSDEHQCVSPRTNQFMCLPIIQANDGIVNCLGATDEPALCRKKYEIQYKNNFYCMNQSQESCVPSKKLCDTQNDCGNGNDEQFCTQVTGGPILSTCWALDHPSISDVVKFLCLQTGEISKESIIHFTLNAMKKLLKDQTKQYIENEVRLSLPITVSSFQQQLLHCHRGIDVRMWLNDKTNRTRKICFCPPSYYGDQCQYQNQRISLSIKFTASANSWQMLFAIVILLIDDNNEQVIHSSEQFTYLSKRDCHIKKHHINLIYSNRPKNQTKNYGLHIDIYEKESLNYRGTFYFSIQFSFLPVHRLSLVVGIPDDNNINFESCSDFPCINGKCIKYRNNEQKIFCQCNKGWSGRYCTIEHSSMCSFGSVYIGVSPNNQSICICPMNKFGARCLLNNINCQNNQNLTCKNGGLCIPTDEYMISKKQFICICRKGYFGERCELEDNKIILSFEKSINVAQSIFIHFIEVMDNDKPFRSTTFQTIPIKQEFVTIYWSKPFHIVFIELLDKSYYLTLVQNIYNQSTTINQMIKSSDHCKHTSEIFNDSIAKLDLIRRIKYYHLPCQMSSLNLSCFYDDIHLCLCYDYYKLRLANCFQFNHSMIYDCAGRSVCQNGGDCFQDALDCPTRSICVCRLCFFGTQCQFSTSGFGLSLDAILGYHIIPNANIKYQPVIVILSLILSILFIIAGFINGILAMITFKNKTVRDIGCGLYLLGSSITTLLIMILFGLKCWILIFSQMAMISNRTFLNIQCITLDFLLQSCLHMDQWLNSCVAGERAYTIIKGTRFQKKKSKKAAKIIIIILIILIISTSIYDPFYRHLMDEENDNEIRIWCIITYSSSLKTFHSAIHSFHFIAPFVINLVSSIVLITRKSRQQSNLHTDRTYYQLLRQQLGEHKNLLIAPVILVILALPRLIISYVSKCMKSSNNSWIYLIGYFISFIPPMLTFIIYVLPSKFYKQEFNKSIERYRTNLRRRLQNTSTR</sequence>
<feature type="domain" description="G-protein coupled receptors family 1 profile" evidence="12">
    <location>
        <begin position="1275"/>
        <end position="1534"/>
    </location>
</feature>
<feature type="disulfide bond" evidence="7">
    <location>
        <begin position="936"/>
        <end position="945"/>
    </location>
</feature>
<feature type="signal peptide" evidence="10">
    <location>
        <begin position="1"/>
        <end position="18"/>
    </location>
</feature>